<evidence type="ECO:0000259" key="16">
    <source>
        <dbReference type="PROSITE" id="PS51198"/>
    </source>
</evidence>
<evidence type="ECO:0000256" key="1">
    <source>
        <dbReference type="ARBA" id="ARBA00022722"/>
    </source>
</evidence>
<evidence type="ECO:0000256" key="6">
    <source>
        <dbReference type="ARBA" id="ARBA00022839"/>
    </source>
</evidence>
<dbReference type="PANTHER" id="PTHR11070">
    <property type="entry name" value="UVRD / RECB / PCRA DNA HELICASE FAMILY MEMBER"/>
    <property type="match status" value="1"/>
</dbReference>
<evidence type="ECO:0000313" key="18">
    <source>
        <dbReference type="EMBL" id="BAS26687.1"/>
    </source>
</evidence>
<dbReference type="InterPro" id="IPR011335">
    <property type="entry name" value="Restrct_endonuc-II-like"/>
</dbReference>
<evidence type="ECO:0000313" key="19">
    <source>
        <dbReference type="Proteomes" id="UP000065807"/>
    </source>
</evidence>
<dbReference type="InterPro" id="IPR038726">
    <property type="entry name" value="PDDEXK_AddAB-type"/>
</dbReference>
<dbReference type="AlphaFoldDB" id="A0A0K2SI47"/>
<dbReference type="Pfam" id="PF13361">
    <property type="entry name" value="UvrD_C"/>
    <property type="match status" value="1"/>
</dbReference>
<dbReference type="PATRIC" id="fig|1555112.3.peg.861"/>
<comment type="catalytic activity">
    <reaction evidence="13">
        <text>ATP + H2O = ADP + phosphate + H(+)</text>
        <dbReference type="Rhea" id="RHEA:13065"/>
        <dbReference type="ChEBI" id="CHEBI:15377"/>
        <dbReference type="ChEBI" id="CHEBI:15378"/>
        <dbReference type="ChEBI" id="CHEBI:30616"/>
        <dbReference type="ChEBI" id="CHEBI:43474"/>
        <dbReference type="ChEBI" id="CHEBI:456216"/>
        <dbReference type="EC" id="5.6.2.4"/>
    </reaction>
</comment>
<feature type="region of interest" description="Disordered" evidence="15">
    <location>
        <begin position="832"/>
        <end position="861"/>
    </location>
</feature>
<evidence type="ECO:0000256" key="10">
    <source>
        <dbReference type="ARBA" id="ARBA00023235"/>
    </source>
</evidence>
<evidence type="ECO:0000256" key="4">
    <source>
        <dbReference type="ARBA" id="ARBA00022801"/>
    </source>
</evidence>
<dbReference type="InterPro" id="IPR027417">
    <property type="entry name" value="P-loop_NTPase"/>
</dbReference>
<dbReference type="GO" id="GO:0003677">
    <property type="term" value="F:DNA binding"/>
    <property type="evidence" value="ECO:0007669"/>
    <property type="project" value="UniProtKB-KW"/>
</dbReference>
<sequence>MEDLDTCFLVEAGAGSGKTHSLVSRMVSLIASGRAQTEGLAAITFTRKAAAELRERFQIRLEQAASSEPDPGRRARLQAGVATLDRAFLGTIHAFCARLLRERPVEAGLDPAFQEIDEEEDGRWARAAWEAYLERVRRDAPERLEALRDLGVEPRELFGLFLTLHGYPDVEPVVADAPRPDVGLVRQELLAYVSRARARLPRSEPAKGWDALQKRIRRISQEAGHLPPGDDVALIRLLETFDVHPRPTLNRWADPDTAREALAAFESFRDGTALPTLRAWRGHVHGPAVAFVRPAVELAARMREQAGVANFQDLLLRAARLLRDDADVRRSLAGRYTHVLVDEFQDTDPIQAEVLFLLTGEPLHETDWHHLTPRPGSLFVVGDPKQSIYRFRRADIEVYHQVKQRLLRGGGEVLHLTANFRSVEPLIAWVNRVFAGPFPDQADRYQAAYVPLTPVRAASPGTPALAAVPVPPVPHHTRADVAREDAARVASWIAWACGGGLELERSPEERARGVDGRARPGDFLVLHRDRAYLLAYAEALEARGIPAEVTGAKGYAGAWEVAAFLDLLGLLADPSDPVKLLAVLRGPLFGLNDGALYRLGRALDQGWTRWLEAQVDGLPDPGKTALGTLRAWHAWTESLPTQAALEQILDATGLLPWTAVAPAGAARAGNLVKLAEVARAVGSGLSFPGMVEALRHVVETQELEAGSLFPGRPQAVRVMNLHRAKGLEAPVVVLAHPVGATEHEPSFHIRREWGGARGRFVVRAPSPGSGNGWGTPRVLAIPPRWDEAAAEEARYQQAEETRLLYVAATRARQLLVVSRYLGKPELSPWHPLEEGGALDGVPELQVPEGAAPAGAAPSPEQVEVAPEIVEAALRRTEEALAWARRPSSLHVAAGELAALAAGSPPDGTGIREVEAEAAAAAEVEAGPMDTEGAGPEPRGLAWGEAAHRLLELVVVAACRRVRGGGGGRGSGREAAPLEPMEPGELRGLARHTAREAGLEPQEGVEPEELLARWMEAFLRSSLWCRLLAADQVEVEVPLALALTAGELARLEPQAGLRVTEGIGEATPVVVQGQADLLFREDEAWVLVDYKTDRAPRAGEEGLAALAARYGPQVRAYAEAWRRATGQPVRERWLYLVRYGRAVAVP</sequence>
<feature type="domain" description="UvrD-like helicase ATP-binding" evidence="16">
    <location>
        <begin position="1"/>
        <end position="423"/>
    </location>
</feature>
<dbReference type="STRING" id="1555112.LIP_0830"/>
<dbReference type="Gene3D" id="3.40.50.300">
    <property type="entry name" value="P-loop containing nucleotide triphosphate hydrolases"/>
    <property type="match status" value="4"/>
</dbReference>
<dbReference type="Gene3D" id="1.10.486.10">
    <property type="entry name" value="PCRA, domain 4"/>
    <property type="match status" value="1"/>
</dbReference>
<dbReference type="PROSITE" id="PS51217">
    <property type="entry name" value="UVRD_HELICASE_CTER"/>
    <property type="match status" value="1"/>
</dbReference>
<evidence type="ECO:0000256" key="11">
    <source>
        <dbReference type="ARBA" id="ARBA00034617"/>
    </source>
</evidence>
<dbReference type="Proteomes" id="UP000065807">
    <property type="component" value="Chromosome"/>
</dbReference>
<gene>
    <name evidence="18" type="ORF">LIP_0830</name>
</gene>
<dbReference type="InterPro" id="IPR000212">
    <property type="entry name" value="DNA_helicase_UvrD/REP"/>
</dbReference>
<dbReference type="Pfam" id="PF00580">
    <property type="entry name" value="UvrD-helicase"/>
    <property type="match status" value="1"/>
</dbReference>
<dbReference type="InterPro" id="IPR014016">
    <property type="entry name" value="UvrD-like_ATP-bd"/>
</dbReference>
<accession>A0A0K2SI47</accession>
<evidence type="ECO:0000256" key="14">
    <source>
        <dbReference type="PROSITE-ProRule" id="PRU00560"/>
    </source>
</evidence>
<keyword evidence="5 14" id="KW-0347">Helicase</keyword>
<keyword evidence="8" id="KW-0238">DNA-binding</keyword>
<evidence type="ECO:0000256" key="3">
    <source>
        <dbReference type="ARBA" id="ARBA00022763"/>
    </source>
</evidence>
<dbReference type="SUPFAM" id="SSF52980">
    <property type="entry name" value="Restriction endonuclease-like"/>
    <property type="match status" value="1"/>
</dbReference>
<dbReference type="PROSITE" id="PS51198">
    <property type="entry name" value="UVRD_HELICASE_ATP_BIND"/>
    <property type="match status" value="1"/>
</dbReference>
<evidence type="ECO:0000256" key="15">
    <source>
        <dbReference type="SAM" id="MobiDB-lite"/>
    </source>
</evidence>
<dbReference type="EMBL" id="AP014924">
    <property type="protein sequence ID" value="BAS26687.1"/>
    <property type="molecule type" value="Genomic_DNA"/>
</dbReference>
<feature type="compositionally biased region" description="Low complexity" evidence="15">
    <location>
        <begin position="847"/>
        <end position="860"/>
    </location>
</feature>
<dbReference type="EC" id="5.6.2.4" evidence="12"/>
<keyword evidence="6" id="KW-0269">Exonuclease</keyword>
<keyword evidence="19" id="KW-1185">Reference proteome</keyword>
<keyword evidence="2 14" id="KW-0547">Nucleotide-binding</keyword>
<proteinExistence type="predicted"/>
<keyword evidence="4 14" id="KW-0378">Hydrolase</keyword>
<evidence type="ECO:0000256" key="5">
    <source>
        <dbReference type="ARBA" id="ARBA00022806"/>
    </source>
</evidence>
<evidence type="ECO:0000256" key="8">
    <source>
        <dbReference type="ARBA" id="ARBA00023125"/>
    </source>
</evidence>
<keyword evidence="1" id="KW-0540">Nuclease</keyword>
<name>A0A0K2SI47_LIMPI</name>
<dbReference type="InterPro" id="IPR011604">
    <property type="entry name" value="PDDEXK-like_dom_sf"/>
</dbReference>
<dbReference type="GO" id="GO:0000725">
    <property type="term" value="P:recombinational repair"/>
    <property type="evidence" value="ECO:0007669"/>
    <property type="project" value="TreeGrafter"/>
</dbReference>
<feature type="domain" description="UvrD-like helicase C-terminal" evidence="17">
    <location>
        <begin position="442"/>
        <end position="726"/>
    </location>
</feature>
<comment type="catalytic activity">
    <reaction evidence="11">
        <text>Couples ATP hydrolysis with the unwinding of duplex DNA by translocating in the 3'-5' direction.</text>
        <dbReference type="EC" id="5.6.2.4"/>
    </reaction>
</comment>
<keyword evidence="10" id="KW-0413">Isomerase</keyword>
<feature type="binding site" evidence="14">
    <location>
        <begin position="12"/>
        <end position="19"/>
    </location>
    <ligand>
        <name>ATP</name>
        <dbReference type="ChEBI" id="CHEBI:30616"/>
    </ligand>
</feature>
<evidence type="ECO:0000259" key="17">
    <source>
        <dbReference type="PROSITE" id="PS51217"/>
    </source>
</evidence>
<evidence type="ECO:0000256" key="13">
    <source>
        <dbReference type="ARBA" id="ARBA00048988"/>
    </source>
</evidence>
<evidence type="ECO:0000256" key="7">
    <source>
        <dbReference type="ARBA" id="ARBA00022840"/>
    </source>
</evidence>
<protein>
    <recommendedName>
        <fullName evidence="12">DNA 3'-5' helicase</fullName>
        <ecNumber evidence="12">5.6.2.4</ecNumber>
    </recommendedName>
</protein>
<evidence type="ECO:0000256" key="9">
    <source>
        <dbReference type="ARBA" id="ARBA00023204"/>
    </source>
</evidence>
<evidence type="ECO:0000256" key="2">
    <source>
        <dbReference type="ARBA" id="ARBA00022741"/>
    </source>
</evidence>
<dbReference type="GO" id="GO:0005524">
    <property type="term" value="F:ATP binding"/>
    <property type="evidence" value="ECO:0007669"/>
    <property type="project" value="UniProtKB-UniRule"/>
</dbReference>
<keyword evidence="3" id="KW-0227">DNA damage</keyword>
<keyword evidence="7 14" id="KW-0067">ATP-binding</keyword>
<organism evidence="18 19">
    <name type="scientific">Limnochorda pilosa</name>
    <dbReference type="NCBI Taxonomy" id="1555112"/>
    <lineage>
        <taxon>Bacteria</taxon>
        <taxon>Bacillati</taxon>
        <taxon>Bacillota</taxon>
        <taxon>Limnochordia</taxon>
        <taxon>Limnochordales</taxon>
        <taxon>Limnochordaceae</taxon>
        <taxon>Limnochorda</taxon>
    </lineage>
</organism>
<dbReference type="Pfam" id="PF12705">
    <property type="entry name" value="PDDEXK_1"/>
    <property type="match status" value="1"/>
</dbReference>
<dbReference type="KEGG" id="lpil:LIP_0830"/>
<dbReference type="Gene3D" id="3.90.320.10">
    <property type="match status" value="1"/>
</dbReference>
<dbReference type="PANTHER" id="PTHR11070:SF2">
    <property type="entry name" value="ATP-DEPENDENT DNA HELICASE SRS2"/>
    <property type="match status" value="1"/>
</dbReference>
<reference evidence="19" key="1">
    <citation type="submission" date="2015-07" db="EMBL/GenBank/DDBJ databases">
        <title>Complete genome sequence and phylogenetic analysis of Limnochorda pilosa.</title>
        <authorList>
            <person name="Watanabe M."/>
            <person name="Kojima H."/>
            <person name="Fukui M."/>
        </authorList>
    </citation>
    <scope>NUCLEOTIDE SEQUENCE [LARGE SCALE GENOMIC DNA]</scope>
    <source>
        <strain evidence="19">HC45</strain>
    </source>
</reference>
<dbReference type="GO" id="GO:0043138">
    <property type="term" value="F:3'-5' DNA helicase activity"/>
    <property type="evidence" value="ECO:0007669"/>
    <property type="project" value="UniProtKB-EC"/>
</dbReference>
<dbReference type="SUPFAM" id="SSF52540">
    <property type="entry name" value="P-loop containing nucleoside triphosphate hydrolases"/>
    <property type="match status" value="1"/>
</dbReference>
<evidence type="ECO:0000256" key="12">
    <source>
        <dbReference type="ARBA" id="ARBA00034808"/>
    </source>
</evidence>
<keyword evidence="9" id="KW-0234">DNA repair</keyword>
<dbReference type="GO" id="GO:0004527">
    <property type="term" value="F:exonuclease activity"/>
    <property type="evidence" value="ECO:0007669"/>
    <property type="project" value="UniProtKB-KW"/>
</dbReference>
<reference evidence="19" key="2">
    <citation type="journal article" date="2016" name="Int. J. Syst. Evol. Microbiol.">
        <title>Complete genome sequence and cell structure of Limnochorda pilosa, a Gram-negative spore-former within the phylum Firmicutes.</title>
        <authorList>
            <person name="Watanabe M."/>
            <person name="Kojima H."/>
            <person name="Fukui M."/>
        </authorList>
    </citation>
    <scope>NUCLEOTIDE SEQUENCE [LARGE SCALE GENOMIC DNA]</scope>
    <source>
        <strain evidence="19">HC45</strain>
    </source>
</reference>
<dbReference type="InterPro" id="IPR014017">
    <property type="entry name" value="DNA_helicase_UvrD-like_C"/>
</dbReference>